<protein>
    <submittedName>
        <fullName evidence="2">Uncharacterized protein</fullName>
    </submittedName>
</protein>
<gene>
    <name evidence="2" type="ORF">NKR23_g9629</name>
</gene>
<feature type="region of interest" description="Disordered" evidence="1">
    <location>
        <begin position="93"/>
        <end position="160"/>
    </location>
</feature>
<accession>A0AA38R6M6</accession>
<evidence type="ECO:0000313" key="3">
    <source>
        <dbReference type="Proteomes" id="UP001174694"/>
    </source>
</evidence>
<keyword evidence="3" id="KW-1185">Reference proteome</keyword>
<dbReference type="EMBL" id="JANBVO010000038">
    <property type="protein sequence ID" value="KAJ9136752.1"/>
    <property type="molecule type" value="Genomic_DNA"/>
</dbReference>
<evidence type="ECO:0000256" key="1">
    <source>
        <dbReference type="SAM" id="MobiDB-lite"/>
    </source>
</evidence>
<feature type="compositionally biased region" description="Polar residues" evidence="1">
    <location>
        <begin position="128"/>
        <end position="139"/>
    </location>
</feature>
<feature type="compositionally biased region" description="Low complexity" evidence="1">
    <location>
        <begin position="103"/>
        <end position="127"/>
    </location>
</feature>
<dbReference type="Proteomes" id="UP001174694">
    <property type="component" value="Unassembled WGS sequence"/>
</dbReference>
<evidence type="ECO:0000313" key="2">
    <source>
        <dbReference type="EMBL" id="KAJ9136752.1"/>
    </source>
</evidence>
<reference evidence="2" key="1">
    <citation type="submission" date="2022-07" db="EMBL/GenBank/DDBJ databases">
        <title>Fungi with potential for degradation of polypropylene.</title>
        <authorList>
            <person name="Gostincar C."/>
        </authorList>
    </citation>
    <scope>NUCLEOTIDE SEQUENCE</scope>
    <source>
        <strain evidence="2">EXF-13308</strain>
    </source>
</reference>
<organism evidence="2 3">
    <name type="scientific">Pleurostoma richardsiae</name>
    <dbReference type="NCBI Taxonomy" id="41990"/>
    <lineage>
        <taxon>Eukaryota</taxon>
        <taxon>Fungi</taxon>
        <taxon>Dikarya</taxon>
        <taxon>Ascomycota</taxon>
        <taxon>Pezizomycotina</taxon>
        <taxon>Sordariomycetes</taxon>
        <taxon>Sordariomycetidae</taxon>
        <taxon>Calosphaeriales</taxon>
        <taxon>Pleurostomataceae</taxon>
        <taxon>Pleurostoma</taxon>
    </lineage>
</organism>
<sequence length="195" mass="20442">MSNQHSSTPVKVPAAAASYTPATLDPDLRSQINASLLRDGHVARIQERLLHSLHADSSNWPTTVQTHALSLLRSGEANTFPELLSRVLDDVRQQTSLAPQPQTASSSSTEGANNSTSTNGTAGAGATDSPQVNGNNRKTNGADHSHHPRPGEATNLSGPATAGSLVLPRAVVEEALKVTREALEMVCEIEENGAT</sequence>
<dbReference type="AlphaFoldDB" id="A0AA38R6M6"/>
<comment type="caution">
    <text evidence="2">The sequence shown here is derived from an EMBL/GenBank/DDBJ whole genome shotgun (WGS) entry which is preliminary data.</text>
</comment>
<name>A0AA38R6M6_9PEZI</name>
<proteinExistence type="predicted"/>
<feature type="compositionally biased region" description="Polar residues" evidence="1">
    <location>
        <begin position="93"/>
        <end position="102"/>
    </location>
</feature>